<keyword evidence="2" id="KW-1185">Reference proteome</keyword>
<dbReference type="AlphaFoldDB" id="A0A8X6YMB7"/>
<dbReference type="OrthoDB" id="6472999at2759"/>
<comment type="caution">
    <text evidence="1">The sequence shown here is derived from an EMBL/GenBank/DDBJ whole genome shotgun (WGS) entry which is preliminary data.</text>
</comment>
<gene>
    <name evidence="1" type="ORF">TNIN_489191</name>
</gene>
<evidence type="ECO:0000313" key="2">
    <source>
        <dbReference type="Proteomes" id="UP000886998"/>
    </source>
</evidence>
<name>A0A8X6YMB7_9ARAC</name>
<reference evidence="1" key="1">
    <citation type="submission" date="2020-08" db="EMBL/GenBank/DDBJ databases">
        <title>Multicomponent nature underlies the extraordinary mechanical properties of spider dragline silk.</title>
        <authorList>
            <person name="Kono N."/>
            <person name="Nakamura H."/>
            <person name="Mori M."/>
            <person name="Yoshida Y."/>
            <person name="Ohtoshi R."/>
            <person name="Malay A.D."/>
            <person name="Moran D.A.P."/>
            <person name="Tomita M."/>
            <person name="Numata K."/>
            <person name="Arakawa K."/>
        </authorList>
    </citation>
    <scope>NUCLEOTIDE SEQUENCE</scope>
</reference>
<proteinExistence type="predicted"/>
<accession>A0A8X6YMB7</accession>
<organism evidence="1 2">
    <name type="scientific">Trichonephila inaurata madagascariensis</name>
    <dbReference type="NCBI Taxonomy" id="2747483"/>
    <lineage>
        <taxon>Eukaryota</taxon>
        <taxon>Metazoa</taxon>
        <taxon>Ecdysozoa</taxon>
        <taxon>Arthropoda</taxon>
        <taxon>Chelicerata</taxon>
        <taxon>Arachnida</taxon>
        <taxon>Araneae</taxon>
        <taxon>Araneomorphae</taxon>
        <taxon>Entelegynae</taxon>
        <taxon>Araneoidea</taxon>
        <taxon>Nephilidae</taxon>
        <taxon>Trichonephila</taxon>
        <taxon>Trichonephila inaurata</taxon>
    </lineage>
</organism>
<dbReference type="Proteomes" id="UP000886998">
    <property type="component" value="Unassembled WGS sequence"/>
</dbReference>
<dbReference type="EMBL" id="BMAV01020049">
    <property type="protein sequence ID" value="GFY73423.1"/>
    <property type="molecule type" value="Genomic_DNA"/>
</dbReference>
<sequence>MGFNFAKTLTVLVAENIYPEVIEEEKKKTKLEECYNYHSWIDLIPRILAKWKMEMYFVLAEEMSIHCQELNDNSFRDLMQQLKE</sequence>
<protein>
    <submittedName>
        <fullName evidence="1">Uncharacterized protein</fullName>
    </submittedName>
</protein>
<evidence type="ECO:0000313" key="1">
    <source>
        <dbReference type="EMBL" id="GFY73423.1"/>
    </source>
</evidence>